<comment type="caution">
    <text evidence="1">The sequence shown here is derived from an EMBL/GenBank/DDBJ whole genome shotgun (WGS) entry which is preliminary data.</text>
</comment>
<dbReference type="OrthoDB" id="117690at2759"/>
<sequence length="45" mass="5503">MLILDNNTRWNSTFNMMLRFFEMLQAFEALVRSEKQLESITFQEE</sequence>
<dbReference type="AlphaFoldDB" id="A0A8J2JIM6"/>
<evidence type="ECO:0000313" key="1">
    <source>
        <dbReference type="EMBL" id="CAG7719527.1"/>
    </source>
</evidence>
<name>A0A8J2JIM6_9HEXA</name>
<evidence type="ECO:0000313" key="2">
    <source>
        <dbReference type="Proteomes" id="UP000708208"/>
    </source>
</evidence>
<dbReference type="EMBL" id="CAJVCH010062174">
    <property type="protein sequence ID" value="CAG7719527.1"/>
    <property type="molecule type" value="Genomic_DNA"/>
</dbReference>
<accession>A0A8J2JIM6</accession>
<organism evidence="1 2">
    <name type="scientific">Allacma fusca</name>
    <dbReference type="NCBI Taxonomy" id="39272"/>
    <lineage>
        <taxon>Eukaryota</taxon>
        <taxon>Metazoa</taxon>
        <taxon>Ecdysozoa</taxon>
        <taxon>Arthropoda</taxon>
        <taxon>Hexapoda</taxon>
        <taxon>Collembola</taxon>
        <taxon>Symphypleona</taxon>
        <taxon>Sminthuridae</taxon>
        <taxon>Allacma</taxon>
    </lineage>
</organism>
<dbReference type="Proteomes" id="UP000708208">
    <property type="component" value="Unassembled WGS sequence"/>
</dbReference>
<protein>
    <submittedName>
        <fullName evidence="1">Uncharacterized protein</fullName>
    </submittedName>
</protein>
<proteinExistence type="predicted"/>
<gene>
    <name evidence="1" type="ORF">AFUS01_LOCUS8850</name>
</gene>
<reference evidence="1" key="1">
    <citation type="submission" date="2021-06" db="EMBL/GenBank/DDBJ databases">
        <authorList>
            <person name="Hodson N. C."/>
            <person name="Mongue J. A."/>
            <person name="Jaron S. K."/>
        </authorList>
    </citation>
    <scope>NUCLEOTIDE SEQUENCE</scope>
</reference>
<keyword evidence="2" id="KW-1185">Reference proteome</keyword>
<feature type="non-terminal residue" evidence="1">
    <location>
        <position position="45"/>
    </location>
</feature>